<dbReference type="OrthoDB" id="5968166at2759"/>
<proteinExistence type="predicted"/>
<evidence type="ECO:0000313" key="3">
    <source>
        <dbReference type="Proteomes" id="UP000288216"/>
    </source>
</evidence>
<gene>
    <name evidence="2" type="ORF">scyTo_0002701</name>
</gene>
<comment type="caution">
    <text evidence="2">The sequence shown here is derived from an EMBL/GenBank/DDBJ whole genome shotgun (WGS) entry which is preliminary data.</text>
</comment>
<dbReference type="InterPro" id="IPR028011">
    <property type="entry name" value="DUF4476"/>
</dbReference>
<evidence type="ECO:0000313" key="2">
    <source>
        <dbReference type="EMBL" id="GCB73621.1"/>
    </source>
</evidence>
<dbReference type="Proteomes" id="UP000288216">
    <property type="component" value="Unassembled WGS sequence"/>
</dbReference>
<dbReference type="STRING" id="75743.A0A401PKJ4"/>
<dbReference type="AlphaFoldDB" id="A0A401PKJ4"/>
<dbReference type="PANTHER" id="PTHR14880">
    <property type="entry name" value="PROLINE AND SERINE-RICH PROTEIN 1"/>
    <property type="match status" value="1"/>
</dbReference>
<evidence type="ECO:0000259" key="1">
    <source>
        <dbReference type="Pfam" id="PF14771"/>
    </source>
</evidence>
<accession>A0A401PKJ4</accession>
<dbReference type="PANTHER" id="PTHR14880:SF2">
    <property type="entry name" value="PROLINE AND SERINE-RICH PROTEIN 1"/>
    <property type="match status" value="1"/>
</dbReference>
<name>A0A401PKJ4_SCYTO</name>
<dbReference type="EMBL" id="BFAA01000693">
    <property type="protein sequence ID" value="GCB73621.1"/>
    <property type="molecule type" value="Genomic_DNA"/>
</dbReference>
<organism evidence="2 3">
    <name type="scientific">Scyliorhinus torazame</name>
    <name type="common">Cloudy catshark</name>
    <name type="synonym">Catulus torazame</name>
    <dbReference type="NCBI Taxonomy" id="75743"/>
    <lineage>
        <taxon>Eukaryota</taxon>
        <taxon>Metazoa</taxon>
        <taxon>Chordata</taxon>
        <taxon>Craniata</taxon>
        <taxon>Vertebrata</taxon>
        <taxon>Chondrichthyes</taxon>
        <taxon>Elasmobranchii</taxon>
        <taxon>Galeomorphii</taxon>
        <taxon>Galeoidea</taxon>
        <taxon>Carcharhiniformes</taxon>
        <taxon>Scyliorhinidae</taxon>
        <taxon>Scyliorhinus</taxon>
    </lineage>
</organism>
<dbReference type="InterPro" id="IPR042616">
    <property type="entry name" value="PROSER1"/>
</dbReference>
<reference evidence="2 3" key="1">
    <citation type="journal article" date="2018" name="Nat. Ecol. Evol.">
        <title>Shark genomes provide insights into elasmobranch evolution and the origin of vertebrates.</title>
        <authorList>
            <person name="Hara Y"/>
            <person name="Yamaguchi K"/>
            <person name="Onimaru K"/>
            <person name="Kadota M"/>
            <person name="Koyanagi M"/>
            <person name="Keeley SD"/>
            <person name="Tatsumi K"/>
            <person name="Tanaka K"/>
            <person name="Motone F"/>
            <person name="Kageyama Y"/>
            <person name="Nozu R"/>
            <person name="Adachi N"/>
            <person name="Nishimura O"/>
            <person name="Nakagawa R"/>
            <person name="Tanegashima C"/>
            <person name="Kiyatake I"/>
            <person name="Matsumoto R"/>
            <person name="Murakumo K"/>
            <person name="Nishida K"/>
            <person name="Terakita A"/>
            <person name="Kuratani S"/>
            <person name="Sato K"/>
            <person name="Hyodo S Kuraku.S."/>
        </authorList>
    </citation>
    <scope>NUCLEOTIDE SEQUENCE [LARGE SCALE GENOMIC DNA]</scope>
</reference>
<dbReference type="Pfam" id="PF14771">
    <property type="entry name" value="DUF4476"/>
    <property type="match status" value="1"/>
</dbReference>
<protein>
    <recommendedName>
        <fullName evidence="1">DUF4476 domain-containing protein</fullName>
    </recommendedName>
</protein>
<sequence length="291" mass="32877">MDNKSFAIVLDEIRKGVLTDHKLKAIEYVHGYFSSEQVVELLKYFSWAEPQLKALKALQHKMVAIHISKVINILHCLTFTKDKLVALELIALNIIDPHNYRLIEDIFRVHLPEKKRCKRILDQASKAGCKAPLAMRSSCGMIPGNPYPKGKPSVLNGLLAALAVKKENDDGYNVGRGIATCILGPSKPAPATYNPHKPVPYPIPPCQPHATIAPIITQNEICIDIAVKADSKLLWELHLFLDYNLLHPPLYCRHIQLQLWRIFQLRATMVLHATHPHQELHIPCNQAYLLN</sequence>
<feature type="domain" description="DUF4476" evidence="1">
    <location>
        <begin position="31"/>
        <end position="121"/>
    </location>
</feature>
<keyword evidence="3" id="KW-1185">Reference proteome</keyword>